<evidence type="ECO:0000313" key="2">
    <source>
        <dbReference type="Proteomes" id="UP000470875"/>
    </source>
</evidence>
<dbReference type="AlphaFoldDB" id="A0A6N7VUJ1"/>
<name>A0A6N7VUJ1_9ACTO</name>
<dbReference type="EMBL" id="VULO01000019">
    <property type="protein sequence ID" value="MSS85437.1"/>
    <property type="molecule type" value="Genomic_DNA"/>
</dbReference>
<sequence length="135" mass="16198">MERGWWFPDEATQAQLDKSTAAWRECMEPHGIADLPEEPWSTDSRMPHSLLERWDVESLADLSASSEEIEYVTHDAKYCRSSGWSENYYNVQWDMQERSVEQNRSELEPLLQRFREVVPQYYGHYCEVFWRARIE</sequence>
<gene>
    <name evidence="1" type="ORF">FYJ24_11930</name>
</gene>
<proteinExistence type="predicted"/>
<evidence type="ECO:0000313" key="1">
    <source>
        <dbReference type="EMBL" id="MSS85437.1"/>
    </source>
</evidence>
<organism evidence="1 2">
    <name type="scientific">Scrofimicrobium canadense</name>
    <dbReference type="NCBI Taxonomy" id="2652290"/>
    <lineage>
        <taxon>Bacteria</taxon>
        <taxon>Bacillati</taxon>
        <taxon>Actinomycetota</taxon>
        <taxon>Actinomycetes</taxon>
        <taxon>Actinomycetales</taxon>
        <taxon>Actinomycetaceae</taxon>
        <taxon>Scrofimicrobium</taxon>
    </lineage>
</organism>
<dbReference type="Proteomes" id="UP000470875">
    <property type="component" value="Unassembled WGS sequence"/>
</dbReference>
<accession>A0A6N7VUJ1</accession>
<keyword evidence="2" id="KW-1185">Reference proteome</keyword>
<protein>
    <submittedName>
        <fullName evidence="1">Uncharacterized protein</fullName>
    </submittedName>
</protein>
<comment type="caution">
    <text evidence="1">The sequence shown here is derived from an EMBL/GenBank/DDBJ whole genome shotgun (WGS) entry which is preliminary data.</text>
</comment>
<reference evidence="1 2" key="1">
    <citation type="submission" date="2019-08" db="EMBL/GenBank/DDBJ databases">
        <title>In-depth cultivation of the pig gut microbiome towards novel bacterial diversity and tailored functional studies.</title>
        <authorList>
            <person name="Wylensek D."/>
            <person name="Hitch T.C.A."/>
            <person name="Clavel T."/>
        </authorList>
    </citation>
    <scope>NUCLEOTIDE SEQUENCE [LARGE SCALE GENOMIC DNA]</scope>
    <source>
        <strain evidence="1 2">WB03_NA08</strain>
    </source>
</reference>
<dbReference type="RefSeq" id="WP_154546683.1">
    <property type="nucleotide sequence ID" value="NZ_VULO01000019.1"/>
</dbReference>